<sequence length="60" mass="6895">MMKYSHQARQIRVDQGQMTDSIFEVSEMVVQSRVIFRGVNVPYVSTPVRSEQAARYRGCA</sequence>
<name>A0A935K266_9RHOO</name>
<dbReference type="EMBL" id="JADJMS010000047">
    <property type="protein sequence ID" value="MBK7416874.1"/>
    <property type="molecule type" value="Genomic_DNA"/>
</dbReference>
<dbReference type="Proteomes" id="UP000739411">
    <property type="component" value="Unassembled WGS sequence"/>
</dbReference>
<protein>
    <submittedName>
        <fullName evidence="1">Uncharacterized protein</fullName>
    </submittedName>
</protein>
<organism evidence="1 2">
    <name type="scientific">Candidatus Dechloromonas phosphorivorans</name>
    <dbReference type="NCBI Taxonomy" id="2899244"/>
    <lineage>
        <taxon>Bacteria</taxon>
        <taxon>Pseudomonadati</taxon>
        <taxon>Pseudomonadota</taxon>
        <taxon>Betaproteobacteria</taxon>
        <taxon>Rhodocyclales</taxon>
        <taxon>Azonexaceae</taxon>
        <taxon>Dechloromonas</taxon>
    </lineage>
</organism>
<reference evidence="1 2" key="1">
    <citation type="submission" date="2020-10" db="EMBL/GenBank/DDBJ databases">
        <title>Connecting structure to function with the recovery of over 1000 high-quality activated sludge metagenome-assembled genomes encoding full-length rRNA genes using long-read sequencing.</title>
        <authorList>
            <person name="Singleton C.M."/>
            <person name="Petriglieri F."/>
            <person name="Kristensen J.M."/>
            <person name="Kirkegaard R.H."/>
            <person name="Michaelsen T.Y."/>
            <person name="Andersen M.H."/>
            <person name="Karst S.M."/>
            <person name="Dueholm M.S."/>
            <person name="Nielsen P.H."/>
            <person name="Albertsen M."/>
        </authorList>
    </citation>
    <scope>NUCLEOTIDE SEQUENCE [LARGE SCALE GENOMIC DNA]</scope>
    <source>
        <strain evidence="1">EsbW_18-Q3-R4-48_BATAC.463</strain>
    </source>
</reference>
<dbReference type="AlphaFoldDB" id="A0A935K266"/>
<proteinExistence type="predicted"/>
<evidence type="ECO:0000313" key="1">
    <source>
        <dbReference type="EMBL" id="MBK7416874.1"/>
    </source>
</evidence>
<gene>
    <name evidence="1" type="ORF">IPJ38_19040</name>
</gene>
<accession>A0A935K266</accession>
<comment type="caution">
    <text evidence="1">The sequence shown here is derived from an EMBL/GenBank/DDBJ whole genome shotgun (WGS) entry which is preliminary data.</text>
</comment>
<evidence type="ECO:0000313" key="2">
    <source>
        <dbReference type="Proteomes" id="UP000739411"/>
    </source>
</evidence>